<evidence type="ECO:0000256" key="1">
    <source>
        <dbReference type="ARBA" id="ARBA00004120"/>
    </source>
</evidence>
<reference evidence="8" key="1">
    <citation type="submission" date="2025-08" db="UniProtKB">
        <authorList>
            <consortium name="RefSeq"/>
        </authorList>
    </citation>
    <scope>IDENTIFICATION</scope>
    <source>
        <strain evidence="8">11010-0011.00</strain>
        <tissue evidence="8">Whole body</tissue>
    </source>
</reference>
<dbReference type="RefSeq" id="XP_030378369.1">
    <property type="nucleotide sequence ID" value="XM_030522509.1"/>
</dbReference>
<keyword evidence="5" id="KW-0966">Cell projection</keyword>
<dbReference type="CTD" id="54903"/>
<evidence type="ECO:0000313" key="7">
    <source>
        <dbReference type="Proteomes" id="UP000504634"/>
    </source>
</evidence>
<dbReference type="Proteomes" id="UP000504634">
    <property type="component" value="Unplaced"/>
</dbReference>
<evidence type="ECO:0000256" key="3">
    <source>
        <dbReference type="ARBA" id="ARBA00022794"/>
    </source>
</evidence>
<proteinExistence type="predicted"/>
<gene>
    <name evidence="8" type="primary">LOC115626995</name>
</gene>
<dbReference type="InterPro" id="IPR010796">
    <property type="entry name" value="C2_B9-type_dom"/>
</dbReference>
<dbReference type="PANTHER" id="PTHR12968">
    <property type="entry name" value="B9 DOMAIN-CONTAINING"/>
    <property type="match status" value="1"/>
</dbReference>
<evidence type="ECO:0000256" key="4">
    <source>
        <dbReference type="ARBA" id="ARBA00023212"/>
    </source>
</evidence>
<comment type="subcellular location">
    <subcellularLocation>
        <location evidence="1">Cytoplasm</location>
        <location evidence="1">Cytoskeleton</location>
        <location evidence="1">Cilium basal body</location>
    </subcellularLocation>
</comment>
<sequence>MYKASAVKRTGIYRVTGNIADFQMELKLRHISEWLPVPKFEYTGAQAGANHKSHYPDSSFGSSRSDFFIFMPFSDEYCGYTAHCGLSSVSGSGSYGNGFCSYYNYYNPSNGYPTSSTGTPTQSSGYDASNEQSSNLMRCPMSPRHRQLISKQSSLQSSWQKDGGAADAVGDSFYAQNRELCNGGTANMLIGWQQKHFSRQELARYREASNCVTTLQRRYHRWTQDIVELQERHEMAQKRAREQVRIRRKPRKTKSLKRQRERELEKTRVRGQEMESERTSTPLRSLRASASPLLISASSEGMQFSSLPLSEFSLVEDPNFAQRTCLIHTLIDADSDEQSEEALELRAAGFQVMYVYADLQPDTLLITIKYSPTLGLLFVYPDFNFSADDMDYIVEVEHDCRQLYSYGFQSVIPLEAFDPQLEAMTPHVMRPLTVPPTSAQAKRKLRDLLNDPTSLDSPPTDATTDELLGYYRNQRLLAAELRTLLQFAQPPKRTRRVVLLLELHEAQHFEYANIHVRYYIHPPPYTILEPANPDDPFPLRGATQTSLGGGAHKPAHFSHCWQLTLLCEEQYDPEQLLHIYFEVISVDSWQRERCEGYTHFSCSLAAPLPAAAQAGQRLQCIRPLGSWWDAINRYFIGGRKVFDFVGYFNVQQRQCMGALHTRLDRRPEYGTRSTGVLLFSVKKLQQRSNVDGHWLLEHRRDGLTSPSDLGLSSKSTLDEVLAAYVEARERVETLLGYYR</sequence>
<dbReference type="AlphaFoldDB" id="A0A6J2TQQ7"/>
<name>A0A6J2TQQ7_DROLE</name>
<keyword evidence="2" id="KW-0963">Cytoplasm</keyword>
<dbReference type="PANTHER" id="PTHR12968:SF4">
    <property type="entry name" value="TECTONIC-LIKE COMPLEX MEMBER MKS1"/>
    <property type="match status" value="1"/>
</dbReference>
<keyword evidence="7" id="KW-1185">Reference proteome</keyword>
<keyword evidence="4" id="KW-0206">Cytoskeleton</keyword>
<dbReference type="GO" id="GO:0036038">
    <property type="term" value="C:MKS complex"/>
    <property type="evidence" value="ECO:0007669"/>
    <property type="project" value="TreeGrafter"/>
</dbReference>
<feature type="compositionally biased region" description="Low complexity" evidence="6">
    <location>
        <begin position="114"/>
        <end position="125"/>
    </location>
</feature>
<feature type="compositionally biased region" description="Basic residues" evidence="6">
    <location>
        <begin position="246"/>
        <end position="257"/>
    </location>
</feature>
<evidence type="ECO:0000256" key="5">
    <source>
        <dbReference type="ARBA" id="ARBA00023273"/>
    </source>
</evidence>
<protein>
    <submittedName>
        <fullName evidence="8">Meckel syndrome type 1 protein homolog</fullName>
    </submittedName>
</protein>
<dbReference type="GeneID" id="115626995"/>
<evidence type="ECO:0000256" key="6">
    <source>
        <dbReference type="SAM" id="MobiDB-lite"/>
    </source>
</evidence>
<organism evidence="7 8">
    <name type="scientific">Drosophila lebanonensis</name>
    <name type="common">Fruit fly</name>
    <name type="synonym">Scaptodrosophila lebanonensis</name>
    <dbReference type="NCBI Taxonomy" id="7225"/>
    <lineage>
        <taxon>Eukaryota</taxon>
        <taxon>Metazoa</taxon>
        <taxon>Ecdysozoa</taxon>
        <taxon>Arthropoda</taxon>
        <taxon>Hexapoda</taxon>
        <taxon>Insecta</taxon>
        <taxon>Pterygota</taxon>
        <taxon>Neoptera</taxon>
        <taxon>Endopterygota</taxon>
        <taxon>Diptera</taxon>
        <taxon>Brachycera</taxon>
        <taxon>Muscomorpha</taxon>
        <taxon>Ephydroidea</taxon>
        <taxon>Drosophilidae</taxon>
        <taxon>Scaptodrosophila</taxon>
    </lineage>
</organism>
<dbReference type="GO" id="GO:0060271">
    <property type="term" value="P:cilium assembly"/>
    <property type="evidence" value="ECO:0007669"/>
    <property type="project" value="TreeGrafter"/>
</dbReference>
<evidence type="ECO:0000313" key="8">
    <source>
        <dbReference type="RefSeq" id="XP_030378369.1"/>
    </source>
</evidence>
<dbReference type="Pfam" id="PF07162">
    <property type="entry name" value="B9-C2"/>
    <property type="match status" value="1"/>
</dbReference>
<accession>A0A6J2TQQ7</accession>
<evidence type="ECO:0000256" key="2">
    <source>
        <dbReference type="ARBA" id="ARBA00022490"/>
    </source>
</evidence>
<dbReference type="PROSITE" id="PS51381">
    <property type="entry name" value="C2_B9"/>
    <property type="match status" value="1"/>
</dbReference>
<feature type="region of interest" description="Disordered" evidence="6">
    <location>
        <begin position="114"/>
        <end position="133"/>
    </location>
</feature>
<dbReference type="OrthoDB" id="10263520at2759"/>
<feature type="region of interest" description="Disordered" evidence="6">
    <location>
        <begin position="239"/>
        <end position="283"/>
    </location>
</feature>
<feature type="compositionally biased region" description="Basic and acidic residues" evidence="6">
    <location>
        <begin position="258"/>
        <end position="278"/>
    </location>
</feature>
<keyword evidence="3" id="KW-0970">Cilium biogenesis/degradation</keyword>